<reference evidence="4 5" key="1">
    <citation type="submission" date="2020-04" db="EMBL/GenBank/DDBJ databases">
        <title>Hymenobacter polaris sp. nov., isolated from Arctic soil.</title>
        <authorList>
            <person name="Dahal R.H."/>
        </authorList>
    </citation>
    <scope>NUCLEOTIDE SEQUENCE [LARGE SCALE GENOMIC DNA]</scope>
    <source>
        <strain evidence="4 5">RP-2-7</strain>
    </source>
</reference>
<feature type="chain" id="PRO_5031214316" description="SbsA Ig-like domain-containing protein" evidence="2">
    <location>
        <begin position="34"/>
        <end position="556"/>
    </location>
</feature>
<evidence type="ECO:0000259" key="3">
    <source>
        <dbReference type="Pfam" id="PF13205"/>
    </source>
</evidence>
<dbReference type="RefSeq" id="WP_169532615.1">
    <property type="nucleotide sequence ID" value="NZ_JABBGH010000003.1"/>
</dbReference>
<gene>
    <name evidence="4" type="ORF">HHL22_17025</name>
</gene>
<evidence type="ECO:0000313" key="4">
    <source>
        <dbReference type="EMBL" id="NML66911.1"/>
    </source>
</evidence>
<evidence type="ECO:0000313" key="5">
    <source>
        <dbReference type="Proteomes" id="UP000559626"/>
    </source>
</evidence>
<keyword evidence="1 2" id="KW-0732">Signal</keyword>
<feature type="signal peptide" evidence="2">
    <location>
        <begin position="1"/>
        <end position="33"/>
    </location>
</feature>
<dbReference type="AlphaFoldDB" id="A0A7Y0AGG5"/>
<feature type="domain" description="SbsA Ig-like" evidence="3">
    <location>
        <begin position="44"/>
        <end position="145"/>
    </location>
</feature>
<name>A0A7Y0AGG5_9BACT</name>
<dbReference type="Pfam" id="PF13205">
    <property type="entry name" value="Big_5"/>
    <property type="match status" value="1"/>
</dbReference>
<comment type="caution">
    <text evidence="4">The sequence shown here is derived from an EMBL/GenBank/DDBJ whole genome shotgun (WGS) entry which is preliminary data.</text>
</comment>
<evidence type="ECO:0000256" key="2">
    <source>
        <dbReference type="SAM" id="SignalP"/>
    </source>
</evidence>
<protein>
    <recommendedName>
        <fullName evidence="3">SbsA Ig-like domain-containing protein</fullName>
    </recommendedName>
</protein>
<sequence length="556" mass="61382">MGLNWTIKPLRRSAWWGRGPAGLLALAALGGCAAVGSPQGGPRDKTPPRLVATSPDSAARNVKQQFIRLTFSEPVQLKELSKQLLITPQLPPDNAYSTREERNVISLIFKKPLDANTTYSFNFRRAIVDVTEGQPARYQALSFSTGATLDSGRVQGRVVDLLTGLPAKEAVVGLYRAADTTKVRRDPPYYLARTDDKGQFQLNFVRVAPYRVYAWVDKNGNGRFDDGEKIAYLPAPLLITDTTAARTLSLVRPDRLPPRRTGLEAAADANRLRFDEGLRAVRLTALAPGADTAAVRAATLLADQGRLVEVFKTPAVGDGRYLLAVTDSTGNTRRDTVNLRFPVPTSNARKALPAAATVLEGSPRAVYRQGQLRFKFLVPVRLVASKAPGTLTEDSVRTRPLRVPADAYLSPNGTQLTVVLDTKAQKFINIKLDSTALRAVTGQSLGLRRPVRLLVTDQEPTGVLLGTIQTKQPSFFLQLLNEKYEVVEQRRSPKGSYRFERLLPGKYRLRVLIDANNDGRWYPGDPDLQQPAEPVYLYPKLLEIRAGFEIEEKLSF</sequence>
<organism evidence="4 5">
    <name type="scientific">Hymenobacter polaris</name>
    <dbReference type="NCBI Taxonomy" id="2682546"/>
    <lineage>
        <taxon>Bacteria</taxon>
        <taxon>Pseudomonadati</taxon>
        <taxon>Bacteroidota</taxon>
        <taxon>Cytophagia</taxon>
        <taxon>Cytophagales</taxon>
        <taxon>Hymenobacteraceae</taxon>
        <taxon>Hymenobacter</taxon>
    </lineage>
</organism>
<dbReference type="Proteomes" id="UP000559626">
    <property type="component" value="Unassembled WGS sequence"/>
</dbReference>
<keyword evidence="5" id="KW-1185">Reference proteome</keyword>
<dbReference type="InterPro" id="IPR032812">
    <property type="entry name" value="SbsA_Ig"/>
</dbReference>
<accession>A0A7Y0AGG5</accession>
<evidence type="ECO:0000256" key="1">
    <source>
        <dbReference type="ARBA" id="ARBA00022729"/>
    </source>
</evidence>
<proteinExistence type="predicted"/>
<dbReference type="EMBL" id="JABBGH010000003">
    <property type="protein sequence ID" value="NML66911.1"/>
    <property type="molecule type" value="Genomic_DNA"/>
</dbReference>